<dbReference type="SUPFAM" id="SSF51735">
    <property type="entry name" value="NAD(P)-binding Rossmann-fold domains"/>
    <property type="match status" value="3"/>
</dbReference>
<keyword evidence="6" id="KW-0045">Antibiotic biosynthesis</keyword>
<dbReference type="SMART" id="SM00823">
    <property type="entry name" value="PKS_PP"/>
    <property type="match status" value="1"/>
</dbReference>
<dbReference type="Pfam" id="PF00698">
    <property type="entry name" value="Acyl_transf_1"/>
    <property type="match status" value="1"/>
</dbReference>
<dbReference type="PROSITE" id="PS00012">
    <property type="entry name" value="PHOSPHOPANTETHEINE"/>
    <property type="match status" value="1"/>
</dbReference>
<keyword evidence="5" id="KW-0808">Transferase</keyword>
<dbReference type="PANTHER" id="PTHR43775:SF51">
    <property type="entry name" value="INACTIVE PHENOLPHTHIOCEROL SYNTHESIS POLYKETIDE SYNTHASE TYPE I PKS1-RELATED"/>
    <property type="match status" value="1"/>
</dbReference>
<comment type="cofactor">
    <cofactor evidence="1">
        <name>pantetheine 4'-phosphate</name>
        <dbReference type="ChEBI" id="CHEBI:47942"/>
    </cofactor>
</comment>
<dbReference type="GO" id="GO:0031177">
    <property type="term" value="F:phosphopantetheine binding"/>
    <property type="evidence" value="ECO:0007669"/>
    <property type="project" value="InterPro"/>
</dbReference>
<dbReference type="CDD" id="cd08956">
    <property type="entry name" value="KR_3_FAS_SDR_x"/>
    <property type="match status" value="1"/>
</dbReference>
<gene>
    <name evidence="14" type="ORF">DEJ46_03695</name>
</gene>
<dbReference type="FunFam" id="3.40.366.10:FF:000002">
    <property type="entry name" value="Probable polyketide synthase 2"/>
    <property type="match status" value="1"/>
</dbReference>
<dbReference type="RefSeq" id="WP_150264133.1">
    <property type="nucleotide sequence ID" value="NZ_CP029194.1"/>
</dbReference>
<dbReference type="InterPro" id="IPR016035">
    <property type="entry name" value="Acyl_Trfase/lysoPLipase"/>
</dbReference>
<dbReference type="SUPFAM" id="SSF53901">
    <property type="entry name" value="Thiolase-like"/>
    <property type="match status" value="1"/>
</dbReference>
<dbReference type="Pfam" id="PF00109">
    <property type="entry name" value="ketoacyl-synt"/>
    <property type="match status" value="1"/>
</dbReference>
<dbReference type="OrthoDB" id="9778690at2"/>
<dbReference type="Proteomes" id="UP000324106">
    <property type="component" value="Chromosome"/>
</dbReference>
<dbReference type="SMART" id="SM01294">
    <property type="entry name" value="PKS_PP_betabranch"/>
    <property type="match status" value="1"/>
</dbReference>
<feature type="compositionally biased region" description="Low complexity" evidence="10">
    <location>
        <begin position="1169"/>
        <end position="1187"/>
    </location>
</feature>
<evidence type="ECO:0000256" key="9">
    <source>
        <dbReference type="PROSITE-ProRule" id="PRU01363"/>
    </source>
</evidence>
<dbReference type="InterPro" id="IPR055123">
    <property type="entry name" value="SpnB-like_Rossmann"/>
</dbReference>
<dbReference type="GO" id="GO:0004315">
    <property type="term" value="F:3-oxoacyl-[acyl-carrier-protein] synthase activity"/>
    <property type="evidence" value="ECO:0007669"/>
    <property type="project" value="InterPro"/>
</dbReference>
<dbReference type="CDD" id="cd05235">
    <property type="entry name" value="SDR_e1"/>
    <property type="match status" value="1"/>
</dbReference>
<dbReference type="Pfam" id="PF07993">
    <property type="entry name" value="NAD_binding_4"/>
    <property type="match status" value="1"/>
</dbReference>
<feature type="domain" description="PKS/mFAS DH" evidence="13">
    <location>
        <begin position="929"/>
        <end position="1244"/>
    </location>
</feature>
<dbReference type="InterPro" id="IPR013968">
    <property type="entry name" value="PKS_KR"/>
</dbReference>
<evidence type="ECO:0000259" key="11">
    <source>
        <dbReference type="PROSITE" id="PS50075"/>
    </source>
</evidence>
<evidence type="ECO:0000256" key="10">
    <source>
        <dbReference type="SAM" id="MobiDB-lite"/>
    </source>
</evidence>
<dbReference type="InterPro" id="IPR009081">
    <property type="entry name" value="PP-bd_ACP"/>
</dbReference>
<dbReference type="InterPro" id="IPR042104">
    <property type="entry name" value="PKS_dehydratase_sf"/>
</dbReference>
<protein>
    <submittedName>
        <fullName evidence="14">Beta-ketoacyl synthase</fullName>
    </submittedName>
</protein>
<dbReference type="FunFam" id="1.10.1200.10:FF:000007">
    <property type="entry name" value="Probable polyketide synthase pks17"/>
    <property type="match status" value="1"/>
</dbReference>
<evidence type="ECO:0000256" key="8">
    <source>
        <dbReference type="ARBA" id="ARBA00023315"/>
    </source>
</evidence>
<dbReference type="Pfam" id="PF14765">
    <property type="entry name" value="PS-DH"/>
    <property type="match status" value="1"/>
</dbReference>
<dbReference type="PROSITE" id="PS00606">
    <property type="entry name" value="KS3_1"/>
    <property type="match status" value="1"/>
</dbReference>
<dbReference type="InterPro" id="IPR049551">
    <property type="entry name" value="PKS_DH_C"/>
</dbReference>
<evidence type="ECO:0000256" key="5">
    <source>
        <dbReference type="ARBA" id="ARBA00022679"/>
    </source>
</evidence>
<dbReference type="InterPro" id="IPR050091">
    <property type="entry name" value="PKS_NRPS_Biosynth_Enz"/>
</dbReference>
<dbReference type="InterPro" id="IPR020806">
    <property type="entry name" value="PKS_PP-bd"/>
</dbReference>
<evidence type="ECO:0000256" key="6">
    <source>
        <dbReference type="ARBA" id="ARBA00023194"/>
    </source>
</evidence>
<dbReference type="SUPFAM" id="SSF55048">
    <property type="entry name" value="Probable ACP-binding domain of malonyl-CoA ACP transacylase"/>
    <property type="match status" value="1"/>
</dbReference>
<dbReference type="Gene3D" id="3.10.129.110">
    <property type="entry name" value="Polyketide synthase dehydratase"/>
    <property type="match status" value="2"/>
</dbReference>
<dbReference type="Gene3D" id="3.40.47.10">
    <property type="match status" value="1"/>
</dbReference>
<evidence type="ECO:0000256" key="3">
    <source>
        <dbReference type="ARBA" id="ARBA00022450"/>
    </source>
</evidence>
<dbReference type="Pfam" id="PF22953">
    <property type="entry name" value="SpnB_Rossmann"/>
    <property type="match status" value="1"/>
</dbReference>
<evidence type="ECO:0000313" key="14">
    <source>
        <dbReference type="EMBL" id="QES18307.1"/>
    </source>
</evidence>
<dbReference type="InterPro" id="IPR049900">
    <property type="entry name" value="PKS_mFAS_DH"/>
</dbReference>
<evidence type="ECO:0000256" key="2">
    <source>
        <dbReference type="ARBA" id="ARBA00004792"/>
    </source>
</evidence>
<dbReference type="InterPro" id="IPR006162">
    <property type="entry name" value="Ppantetheine_attach_site"/>
</dbReference>
<dbReference type="SUPFAM" id="SSF47336">
    <property type="entry name" value="ACP-like"/>
    <property type="match status" value="1"/>
</dbReference>
<feature type="domain" description="Carrier" evidence="11">
    <location>
        <begin position="1769"/>
        <end position="1847"/>
    </location>
</feature>
<dbReference type="Pfam" id="PF22621">
    <property type="entry name" value="CurL-like_PKS_C"/>
    <property type="match status" value="1"/>
</dbReference>
<name>A0A5P2AKI8_STRVZ</name>
<feature type="domain" description="Ketosynthase family 3 (KS3)" evidence="12">
    <location>
        <begin position="33"/>
        <end position="457"/>
    </location>
</feature>
<keyword evidence="8" id="KW-0012">Acyltransferase</keyword>
<dbReference type="NCBIfam" id="TIGR01746">
    <property type="entry name" value="Thioester-redct"/>
    <property type="match status" value="1"/>
</dbReference>
<dbReference type="SMART" id="SM00826">
    <property type="entry name" value="PKS_DH"/>
    <property type="match status" value="1"/>
</dbReference>
<dbReference type="CDD" id="cd00833">
    <property type="entry name" value="PKS"/>
    <property type="match status" value="1"/>
</dbReference>
<dbReference type="Gene3D" id="3.40.366.10">
    <property type="entry name" value="Malonyl-Coenzyme A Acyl Carrier Protein, domain 2"/>
    <property type="match status" value="1"/>
</dbReference>
<dbReference type="SMART" id="SM00822">
    <property type="entry name" value="PKS_KR"/>
    <property type="match status" value="1"/>
</dbReference>
<dbReference type="InterPro" id="IPR013120">
    <property type="entry name" value="FAR_NAD-bd"/>
</dbReference>
<dbReference type="InterPro" id="IPR057326">
    <property type="entry name" value="KR_dom"/>
</dbReference>
<evidence type="ECO:0000256" key="1">
    <source>
        <dbReference type="ARBA" id="ARBA00001957"/>
    </source>
</evidence>
<dbReference type="InterPro" id="IPR016039">
    <property type="entry name" value="Thiolase-like"/>
</dbReference>
<dbReference type="FunFam" id="3.40.47.10:FF:000019">
    <property type="entry name" value="Polyketide synthase type I"/>
    <property type="match status" value="1"/>
</dbReference>
<dbReference type="InterPro" id="IPR018201">
    <property type="entry name" value="Ketoacyl_synth_AS"/>
</dbReference>
<reference evidence="14 15" key="1">
    <citation type="submission" date="2018-05" db="EMBL/GenBank/DDBJ databases">
        <title>Streptomyces venezuelae.</title>
        <authorList>
            <person name="Kim W."/>
            <person name="Lee N."/>
            <person name="Cho B.-K."/>
        </authorList>
    </citation>
    <scope>NUCLEOTIDE SEQUENCE [LARGE SCALE GENOMIC DNA]</scope>
    <source>
        <strain evidence="14 15">ATCC 15068</strain>
    </source>
</reference>
<dbReference type="InterPro" id="IPR015083">
    <property type="entry name" value="NorB/c/GfsB-D-like_docking"/>
</dbReference>
<evidence type="ECO:0000259" key="12">
    <source>
        <dbReference type="PROSITE" id="PS52004"/>
    </source>
</evidence>
<organism evidence="14 15">
    <name type="scientific">Streptomyces venezuelae</name>
    <dbReference type="NCBI Taxonomy" id="54571"/>
    <lineage>
        <taxon>Bacteria</taxon>
        <taxon>Bacillati</taxon>
        <taxon>Actinomycetota</taxon>
        <taxon>Actinomycetes</taxon>
        <taxon>Kitasatosporales</taxon>
        <taxon>Streptomycetaceae</taxon>
        <taxon>Streptomyces</taxon>
    </lineage>
</organism>
<dbReference type="PROSITE" id="PS50075">
    <property type="entry name" value="CARRIER"/>
    <property type="match status" value="1"/>
</dbReference>
<dbReference type="InterPro" id="IPR020807">
    <property type="entry name" value="PKS_DH"/>
</dbReference>
<dbReference type="SUPFAM" id="SSF52151">
    <property type="entry name" value="FabD/lysophospholipase-like"/>
    <property type="match status" value="1"/>
</dbReference>
<feature type="active site" description="Proton donor; for dehydratase activity" evidence="9">
    <location>
        <position position="1141"/>
    </location>
</feature>
<dbReference type="Pfam" id="PF08990">
    <property type="entry name" value="Docking"/>
    <property type="match status" value="1"/>
</dbReference>
<feature type="region of interest" description="C-terminal hotdog fold" evidence="9">
    <location>
        <begin position="1078"/>
        <end position="1244"/>
    </location>
</feature>
<dbReference type="PROSITE" id="PS52019">
    <property type="entry name" value="PKS_MFAS_DH"/>
    <property type="match status" value="1"/>
</dbReference>
<keyword evidence="4" id="KW-0597">Phosphoprotein</keyword>
<feature type="active site" description="Proton acceptor; for dehydratase activity" evidence="9">
    <location>
        <position position="975"/>
    </location>
</feature>
<evidence type="ECO:0000256" key="4">
    <source>
        <dbReference type="ARBA" id="ARBA00022553"/>
    </source>
</evidence>
<keyword evidence="7" id="KW-0511">Multifunctional enzyme</keyword>
<dbReference type="Gene3D" id="1.10.1200.10">
    <property type="entry name" value="ACP-like"/>
    <property type="match status" value="1"/>
</dbReference>
<dbReference type="InterPro" id="IPR001227">
    <property type="entry name" value="Ac_transferase_dom_sf"/>
</dbReference>
<dbReference type="Pfam" id="PF21089">
    <property type="entry name" value="PKS_DH_N"/>
    <property type="match status" value="1"/>
</dbReference>
<dbReference type="Pfam" id="PF08659">
    <property type="entry name" value="KR"/>
    <property type="match status" value="1"/>
</dbReference>
<dbReference type="InterPro" id="IPR036736">
    <property type="entry name" value="ACP-like_sf"/>
</dbReference>
<dbReference type="PROSITE" id="PS52004">
    <property type="entry name" value="KS3_2"/>
    <property type="match status" value="1"/>
</dbReference>
<dbReference type="SMART" id="SM00827">
    <property type="entry name" value="PKS_AT"/>
    <property type="match status" value="1"/>
</dbReference>
<accession>A0A5P2AKI8</accession>
<evidence type="ECO:0000313" key="15">
    <source>
        <dbReference type="Proteomes" id="UP000324106"/>
    </source>
</evidence>
<dbReference type="Gene3D" id="3.30.70.3290">
    <property type="match status" value="1"/>
</dbReference>
<dbReference type="Pfam" id="PF00550">
    <property type="entry name" value="PP-binding"/>
    <property type="match status" value="1"/>
</dbReference>
<dbReference type="InterPro" id="IPR010080">
    <property type="entry name" value="Thioester_reductase-like_dom"/>
</dbReference>
<dbReference type="GO" id="GO:0004312">
    <property type="term" value="F:fatty acid synthase activity"/>
    <property type="evidence" value="ECO:0007669"/>
    <property type="project" value="TreeGrafter"/>
</dbReference>
<dbReference type="Gene3D" id="3.40.50.720">
    <property type="entry name" value="NAD(P)-binding Rossmann-like Domain"/>
    <property type="match status" value="2"/>
</dbReference>
<comment type="pathway">
    <text evidence="2">Antibiotic biosynthesis.</text>
</comment>
<dbReference type="PANTHER" id="PTHR43775">
    <property type="entry name" value="FATTY ACID SYNTHASE"/>
    <property type="match status" value="1"/>
</dbReference>
<dbReference type="InterPro" id="IPR014030">
    <property type="entry name" value="Ketoacyl_synth_N"/>
</dbReference>
<dbReference type="InterPro" id="IPR016036">
    <property type="entry name" value="Malonyl_transacylase_ACP-bd"/>
</dbReference>
<dbReference type="SMART" id="SM00825">
    <property type="entry name" value="PKS_KS"/>
    <property type="match status" value="1"/>
</dbReference>
<dbReference type="EMBL" id="CP029194">
    <property type="protein sequence ID" value="QES18307.1"/>
    <property type="molecule type" value="Genomic_DNA"/>
</dbReference>
<dbReference type="InterPro" id="IPR014043">
    <property type="entry name" value="Acyl_transferase_dom"/>
</dbReference>
<dbReference type="InterPro" id="IPR014031">
    <property type="entry name" value="Ketoacyl_synth_C"/>
</dbReference>
<feature type="region of interest" description="N-terminal hotdog fold" evidence="9">
    <location>
        <begin position="929"/>
        <end position="1066"/>
    </location>
</feature>
<dbReference type="Pfam" id="PF02801">
    <property type="entry name" value="Ketoacyl-synt_C"/>
    <property type="match status" value="1"/>
</dbReference>
<proteinExistence type="predicted"/>
<keyword evidence="3" id="KW-0596">Phosphopantetheine</keyword>
<dbReference type="GO" id="GO:0033068">
    <property type="term" value="P:macrolide biosynthetic process"/>
    <property type="evidence" value="ECO:0007669"/>
    <property type="project" value="UniProtKB-ARBA"/>
</dbReference>
<sequence>MNNEDKLVDYLKRVTVDLQKTRRRLAELESAASEPVAIVGMACRYPGGVASPDDLWNLVAEGRDAITEWPADRGWDVDALYDPEPGTPGRTYTKEGGFLEGATRFDAGFFGISPREALAMDPQHRVLLETAWELFEDAGIDPTALRGSSTGVFAGIVEQSYLGLDGPEEFEGYLMTSKLGSVASGRIAYSFGFEGPAVSLDTACSSSLVALHLAVQSVRSGESALAVAGGVTVNGHPGGFVDFSRQNGLSADGRCRSFAASAAGTGWSEGVGLVLVEKLSDARRNGHRVLAVIRGSAVNQDGASNGLTAPNGPSQERVIKGALADAGLTTADVDIVEAHGTATRLGDPIEAQALLATYGQGRPADRPLRLGSLKSNIGHTVAAAGVGGVIKMIQAMRHGTMPRTLHVDEPTPVVDWRAGAVELLTEERAWPDLDRPRRAAVSSFGVSGTNAHVILEEVPVDITGPEAAVAGGPAAPWVLSAKSRPALRDQARRLAAHLAERPELADQDVAFSLATTRAALPERASIVGADRETRLARLHALAGGEPSAGLVTGSAGRSGKTVFLFPGQGSQWAGMAVDLMDTSPEFAARIDACAEALAEFTDWSLQDVLRGADGAPGLDRVDVVQPVLWAVMVALAELWRSRGVRPEAVAGHSQGEIAAATVAGVLTLRDGARVVALRSQAIGRVLAGLGGMVSVALPAPEVRERTVPWEGRIQLAAVNGPRSVVVSGENEALDEFLAEARRDGIRARRVPVDYASHSAYVELLEDELSSLLAEVTPRQSDIPMLSTVTGDWVEGPELDAGYWYRNLRQTVELERAVRALLGQGFGTFVEASAHPVLVTGVQDIAEDAGRTATVVGTLRRDEGGQERFWTSAGEAYVRGAAPDWEAVFEGSGVRRVDLPTYAFQQERYWYEPVSAATDAVSLGLDAVGHPLLGAAVTVAGPNGPTGSQGPHGPHGDEALFTSLITRHSHPWLTDHVVDGATVLPPAALVELVVRAGDEFGATVLDEFSVEALPGVDAGAGLRVQVGVGVADEWGRRTVTVHTRPEAGDVTWSLAGRGRIGVEASEPDFALENWPPEGATALDLEGAYERLAADGPAYGPGFRGVSAAWRLGDDLYAEVRLPAEARNRALPGDFGLHPALLDAALHAAPLTAAAQPASELTPAVSASELTPAEPASEPTSAESAAAPTVPQSTAEPTPQPSAPQGGATEVPAAAVSAQASGTPAGRLVVAWRGVRLYATGASLVRVRLTPAGDGTLAAYLADATGRPVATIASLGFGSAEPRVAAGAREHDALFEVAWAPVGLAGAQDGTATWGVLGTRTPQLDALLPGARRLPDVPAAGEAARSGEGEQPLLAVLAPTGGAQSGVLPGSAHRAARHALALVQEWLADDRLARTRLVVLTRGAVTTRTEDVTDLAASAVWGLVRSAQSEHPGRIVLVDTDGSPASDAVLPLLTGAGVGEAQLALRDGRVLRPRMRRVPAAPDSRPSGAWNPDGTVLITGGTGSLGALFARHLVTRHGVRDLLLTSRRGEQAHGVRELVDELTRLGARVTVAAADAADRDALARVLADVPADRPLTGVVHMAGVLDDGLIADQTPERLDAVLRPKADAAWNLHELTRGLDLSAFVLFSSLAGVIGGAGQAPYAAANAFLDGLAEHRAARGLPATSVAWGLWEQSGGMTGDLDEADLRRIARAGFRPVTAERGPSILDAALAQGLPALVGTPLDVAALRENPGRAPLLLSALAGAPTRGTARNAAGPGAASGRHLGGMTEAEQLAYLLAVVRAEVGAVLGHPDPAGIAGDLPFPSLGFDSLTAVELRNRLDDVAGVRLPATLVYDHPTPAALAEYLRTVLLEGAAGSGTGPAGAAKGDGTGAAHAVDFAAETVLPEDVRPEGEVTRVATDPTTVFLTGATGFLGAFVLRDLLRTTTARVRVLVRGADPADARDRLRANLDWYRIAEEIDESRIDVVVGDLARPLLGLDEREFDRLSRETDVVYHVGASVNWLHPYEDLKAANVSGTIEVLRLAARNRSVPVHYVSTTGVFSGADSGGAALAPDAPTGPADSLPTGYVQSKWVCEQLIGTARERGLPVSVYRVDVISGDQLNGACQTRDFVWLSLKGILQAGSVPEGMVGPVHLMPVDYVSAALLAMSGREGAVGRTFHLYNPSELTFAEAADHLRSFGYPLGELDREAWLERVRSDRGNALVPLLDAFELLTADSSGFYPPMDITDTLEVLAGSGVHCPPVTKQLFGRYVDFFTEVGYFPAPPMTEG</sequence>
<evidence type="ECO:0000259" key="13">
    <source>
        <dbReference type="PROSITE" id="PS52019"/>
    </source>
</evidence>
<feature type="region of interest" description="Disordered" evidence="10">
    <location>
        <begin position="1158"/>
        <end position="1214"/>
    </location>
</feature>
<dbReference type="GO" id="GO:0006633">
    <property type="term" value="P:fatty acid biosynthetic process"/>
    <property type="evidence" value="ECO:0007669"/>
    <property type="project" value="InterPro"/>
</dbReference>
<evidence type="ECO:0000256" key="7">
    <source>
        <dbReference type="ARBA" id="ARBA00023268"/>
    </source>
</evidence>
<dbReference type="InterPro" id="IPR020841">
    <property type="entry name" value="PKS_Beta-ketoAc_synthase_dom"/>
</dbReference>
<dbReference type="InterPro" id="IPR036291">
    <property type="entry name" value="NAD(P)-bd_dom_sf"/>
</dbReference>
<dbReference type="InterPro" id="IPR049552">
    <property type="entry name" value="PKS_DH_N"/>
</dbReference>